<evidence type="ECO:0000259" key="3">
    <source>
        <dbReference type="Pfam" id="PF02230"/>
    </source>
</evidence>
<dbReference type="RefSeq" id="WP_136738995.1">
    <property type="nucleotide sequence ID" value="NZ_SUMB01000002.1"/>
</dbReference>
<dbReference type="AlphaFoldDB" id="A0A4U0NS75"/>
<evidence type="ECO:0000256" key="1">
    <source>
        <dbReference type="ARBA" id="ARBA00022729"/>
    </source>
</evidence>
<dbReference type="EMBL" id="SUMB01000002">
    <property type="protein sequence ID" value="TJZ57377.1"/>
    <property type="molecule type" value="Genomic_DNA"/>
</dbReference>
<reference evidence="4 5" key="1">
    <citation type="submission" date="2019-04" db="EMBL/GenBank/DDBJ databases">
        <title>Streptomyces piniterrae sp. nov., a heliquinomycin-producing actinomycete isolated from rhizosphere soil of Pinus yunnanensis.</title>
        <authorList>
            <person name="Zhuang X."/>
            <person name="Zhao J."/>
        </authorList>
    </citation>
    <scope>NUCLEOTIDE SEQUENCE [LARGE SCALE GENOMIC DNA]</scope>
    <source>
        <strain evidence="5">jys28</strain>
    </source>
</reference>
<feature type="domain" description="Phospholipase/carboxylesterase/thioesterase" evidence="3">
    <location>
        <begin position="144"/>
        <end position="223"/>
    </location>
</feature>
<dbReference type="InterPro" id="IPR050955">
    <property type="entry name" value="Plant_Biomass_Hydrol_Est"/>
</dbReference>
<protein>
    <recommendedName>
        <fullName evidence="3">Phospholipase/carboxylesterase/thioesterase domain-containing protein</fullName>
    </recommendedName>
</protein>
<dbReference type="PANTHER" id="PTHR43037:SF1">
    <property type="entry name" value="BLL1128 PROTEIN"/>
    <property type="match status" value="1"/>
</dbReference>
<dbReference type="SUPFAM" id="SSF53474">
    <property type="entry name" value="alpha/beta-Hydrolases"/>
    <property type="match status" value="1"/>
</dbReference>
<feature type="compositionally biased region" description="Low complexity" evidence="2">
    <location>
        <begin position="40"/>
        <end position="52"/>
    </location>
</feature>
<dbReference type="InterPro" id="IPR029058">
    <property type="entry name" value="AB_hydrolase_fold"/>
</dbReference>
<organism evidence="4 5">
    <name type="scientific">Streptomyces piniterrae</name>
    <dbReference type="NCBI Taxonomy" id="2571125"/>
    <lineage>
        <taxon>Bacteria</taxon>
        <taxon>Bacillati</taxon>
        <taxon>Actinomycetota</taxon>
        <taxon>Actinomycetes</taxon>
        <taxon>Kitasatosporales</taxon>
        <taxon>Streptomycetaceae</taxon>
        <taxon>Streptomyces</taxon>
    </lineage>
</organism>
<dbReference type="GO" id="GO:0016787">
    <property type="term" value="F:hydrolase activity"/>
    <property type="evidence" value="ECO:0007669"/>
    <property type="project" value="InterPro"/>
</dbReference>
<proteinExistence type="predicted"/>
<dbReference type="Pfam" id="PF02230">
    <property type="entry name" value="Abhydrolase_2"/>
    <property type="match status" value="1"/>
</dbReference>
<comment type="caution">
    <text evidence="4">The sequence shown here is derived from an EMBL/GenBank/DDBJ whole genome shotgun (WGS) entry which is preliminary data.</text>
</comment>
<dbReference type="PANTHER" id="PTHR43037">
    <property type="entry name" value="UNNAMED PRODUCT-RELATED"/>
    <property type="match status" value="1"/>
</dbReference>
<dbReference type="OrthoDB" id="9767239at2"/>
<keyword evidence="1" id="KW-0732">Signal</keyword>
<keyword evidence="5" id="KW-1185">Reference proteome</keyword>
<feature type="region of interest" description="Disordered" evidence="2">
    <location>
        <begin position="32"/>
        <end position="55"/>
    </location>
</feature>
<dbReference type="Proteomes" id="UP000308697">
    <property type="component" value="Unassembled WGS sequence"/>
</dbReference>
<accession>A0A4U0NS75</accession>
<dbReference type="InterPro" id="IPR003140">
    <property type="entry name" value="PLipase/COase/thioEstase"/>
</dbReference>
<evidence type="ECO:0000256" key="2">
    <source>
        <dbReference type="SAM" id="MobiDB-lite"/>
    </source>
</evidence>
<evidence type="ECO:0000313" key="4">
    <source>
        <dbReference type="EMBL" id="TJZ57377.1"/>
    </source>
</evidence>
<sequence>MNSFALSHRVRAKRAWCHVLLLGLALTGCGTPTERPAPPSSAADSPAPSTAPDNRHQLRVDGRTREYLLHRPAADGSGPRPLIIAFHGRGSTASYLREQSRLDEDAKARGMLIAYPEGLGKLWGAGTRATGKRPDPDLDVRFAKALIDELVRTQRADRKRVYVVGFSNGGSMALRVAAQHPELVAGAAAVSGELPTGAAAVKPTGPVPTMIIYGADDRVRPLAGMPSPSPAPAGEEPVTPTMSARDSAAAFATAGGAGKPVTKAEAGYDRTVWRLRNAGATVQLLVMHDAGHTWPGSRITPPAGFGRTSTALNATGTILGFFHR</sequence>
<gene>
    <name evidence="4" type="ORF">FCH28_08110</name>
</gene>
<evidence type="ECO:0000313" key="5">
    <source>
        <dbReference type="Proteomes" id="UP000308697"/>
    </source>
</evidence>
<name>A0A4U0NS75_9ACTN</name>
<dbReference type="Gene3D" id="3.40.50.1820">
    <property type="entry name" value="alpha/beta hydrolase"/>
    <property type="match status" value="1"/>
</dbReference>